<keyword evidence="1" id="KW-1133">Transmembrane helix</keyword>
<dbReference type="OrthoDB" id="2020419at2759"/>
<evidence type="ECO:0000313" key="3">
    <source>
        <dbReference type="Proteomes" id="UP000789706"/>
    </source>
</evidence>
<evidence type="ECO:0000313" key="2">
    <source>
        <dbReference type="EMBL" id="CAG8452248.1"/>
    </source>
</evidence>
<keyword evidence="1" id="KW-0472">Membrane</keyword>
<dbReference type="Gene3D" id="3.40.50.11350">
    <property type="match status" value="1"/>
</dbReference>
<gene>
    <name evidence="2" type="ORF">DEBURN_LOCUS2210</name>
</gene>
<protein>
    <submittedName>
        <fullName evidence="2">2882_t:CDS:1</fullName>
    </submittedName>
</protein>
<dbReference type="GO" id="GO:0006004">
    <property type="term" value="P:fucose metabolic process"/>
    <property type="evidence" value="ECO:0007669"/>
    <property type="project" value="UniProtKB-KW"/>
</dbReference>
<keyword evidence="3" id="KW-1185">Reference proteome</keyword>
<dbReference type="Proteomes" id="UP000789706">
    <property type="component" value="Unassembled WGS sequence"/>
</dbReference>
<dbReference type="GO" id="GO:0016740">
    <property type="term" value="F:transferase activity"/>
    <property type="evidence" value="ECO:0007669"/>
    <property type="project" value="UniProtKB-KW"/>
</dbReference>
<sequence length="387" mass="45928">MYPLRKLYEWILLLCLTIAITWNLFTLIWSEIPPNTSSTYKYEIDLINQNLDSDLILENLFAPAENFTSPHLIDIEINQSFCHRSKCKFLFMYNTIKREFDDEFNAQRHFQMFINFTRQLNRTMILPNVGKSHISVCRRHSFNFYYSIENLEQMYPDVSFMLQSDFLRWTKERYIKPTVIQTTIIEGRGNGNHSMQPQLVDVEDLKDRNCLKEKIESIEFSDHLIIKASNISDHLDPYIAINWKMEQVKQENMVMCARKLIREVNKLKSQHNISNIYLATDYPLKNNLRQFYSLRNITHFHDKAIKTLRRKIKFKSWTSFDPQDQNGHIIRQKAFAESGIPGILDKLVCTRAKIFLTVPPSCKNIISDYSQGREKLLEENENEEFIQ</sequence>
<evidence type="ECO:0000256" key="1">
    <source>
        <dbReference type="SAM" id="Phobius"/>
    </source>
</evidence>
<keyword evidence="1" id="KW-0812">Transmembrane</keyword>
<name>A0A9N8YVK9_9GLOM</name>
<accession>A0A9N8YVK9</accession>
<organism evidence="2 3">
    <name type="scientific">Diversispora eburnea</name>
    <dbReference type="NCBI Taxonomy" id="1213867"/>
    <lineage>
        <taxon>Eukaryota</taxon>
        <taxon>Fungi</taxon>
        <taxon>Fungi incertae sedis</taxon>
        <taxon>Mucoromycota</taxon>
        <taxon>Glomeromycotina</taxon>
        <taxon>Glomeromycetes</taxon>
        <taxon>Diversisporales</taxon>
        <taxon>Diversisporaceae</taxon>
        <taxon>Diversispora</taxon>
    </lineage>
</organism>
<comment type="caution">
    <text evidence="2">The sequence shown here is derived from an EMBL/GenBank/DDBJ whole genome shotgun (WGS) entry which is preliminary data.</text>
</comment>
<dbReference type="AlphaFoldDB" id="A0A9N8YVK9"/>
<proteinExistence type="predicted"/>
<feature type="transmembrane region" description="Helical" evidence="1">
    <location>
        <begin position="7"/>
        <end position="29"/>
    </location>
</feature>
<reference evidence="2" key="1">
    <citation type="submission" date="2021-06" db="EMBL/GenBank/DDBJ databases">
        <authorList>
            <person name="Kallberg Y."/>
            <person name="Tangrot J."/>
            <person name="Rosling A."/>
        </authorList>
    </citation>
    <scope>NUCLEOTIDE SEQUENCE</scope>
    <source>
        <strain evidence="2">AZ414A</strain>
    </source>
</reference>
<dbReference type="EMBL" id="CAJVPK010000116">
    <property type="protein sequence ID" value="CAG8452248.1"/>
    <property type="molecule type" value="Genomic_DNA"/>
</dbReference>